<dbReference type="OrthoDB" id="9808843at2"/>
<dbReference type="RefSeq" id="WP_072908555.1">
    <property type="nucleotide sequence ID" value="NZ_FQZT01000006.1"/>
</dbReference>
<dbReference type="PANTHER" id="PTHR37299">
    <property type="entry name" value="TRANSCRIPTIONAL REGULATOR-RELATED"/>
    <property type="match status" value="1"/>
</dbReference>
<dbReference type="SMART" id="SM00850">
    <property type="entry name" value="LytTR"/>
    <property type="match status" value="1"/>
</dbReference>
<reference evidence="4 5" key="1">
    <citation type="submission" date="2016-11" db="EMBL/GenBank/DDBJ databases">
        <authorList>
            <person name="Jaros S."/>
            <person name="Januszkiewicz K."/>
            <person name="Wedrychowicz H."/>
        </authorList>
    </citation>
    <scope>NUCLEOTIDE SEQUENCE [LARGE SCALE GENOMIC DNA]</scope>
    <source>
        <strain evidence="4 5">DSM 5091</strain>
    </source>
</reference>
<evidence type="ECO:0000313" key="5">
    <source>
        <dbReference type="Proteomes" id="UP000184171"/>
    </source>
</evidence>
<accession>A0A1M6I8X7</accession>
<dbReference type="Pfam" id="PF04397">
    <property type="entry name" value="LytTR"/>
    <property type="match status" value="1"/>
</dbReference>
<dbReference type="PANTHER" id="PTHR37299:SF1">
    <property type="entry name" value="STAGE 0 SPORULATION PROTEIN A HOMOLOG"/>
    <property type="match status" value="1"/>
</dbReference>
<evidence type="ECO:0000256" key="1">
    <source>
        <dbReference type="PROSITE-ProRule" id="PRU00169"/>
    </source>
</evidence>
<dbReference type="FunFam" id="3.40.50.2300:FF:000051">
    <property type="entry name" value="Two-component response regulator yehT"/>
    <property type="match status" value="1"/>
</dbReference>
<protein>
    <submittedName>
        <fullName evidence="4">Two component transcriptional regulator, LytTR family</fullName>
    </submittedName>
</protein>
<sequence length="236" mass="26776">MIRVMIVDDEQHARDELASLLNEVAQVDIVASCANALEAVKLINKLHPEVLFLDIQMPVIDGFELLSLLDQEVMPQVVFVTAYDQYALKAFEEKTLDYLLKPIDPERLKKTMAKIEAAIDTGEEPHYQTPELTRIPCASGHKIKLIDPKQVEYIHSDLSGVHVFTAEGNFFTELTLKVLEKQIGLLRCHKQYLINLAHVAEIITLENGLAEIVTLSNHKLPVSRRYLRSLKEAFHL</sequence>
<dbReference type="EMBL" id="FQZT01000006">
    <property type="protein sequence ID" value="SHJ30920.1"/>
    <property type="molecule type" value="Genomic_DNA"/>
</dbReference>
<feature type="domain" description="HTH LytTR-type" evidence="3">
    <location>
        <begin position="135"/>
        <end position="236"/>
    </location>
</feature>
<evidence type="ECO:0000259" key="2">
    <source>
        <dbReference type="PROSITE" id="PS50110"/>
    </source>
</evidence>
<dbReference type="NCBIfam" id="NF008677">
    <property type="entry name" value="PRK11697.1"/>
    <property type="match status" value="1"/>
</dbReference>
<dbReference type="STRING" id="1122189.SAMN02745165_02066"/>
<dbReference type="Gene3D" id="3.40.50.2300">
    <property type="match status" value="1"/>
</dbReference>
<dbReference type="GO" id="GO:0000156">
    <property type="term" value="F:phosphorelay response regulator activity"/>
    <property type="evidence" value="ECO:0007669"/>
    <property type="project" value="InterPro"/>
</dbReference>
<gene>
    <name evidence="4" type="ORF">SAMN02745165_02066</name>
</gene>
<evidence type="ECO:0000313" key="4">
    <source>
        <dbReference type="EMBL" id="SHJ30920.1"/>
    </source>
</evidence>
<dbReference type="PROSITE" id="PS50930">
    <property type="entry name" value="HTH_LYTTR"/>
    <property type="match status" value="1"/>
</dbReference>
<dbReference type="InterPro" id="IPR007492">
    <property type="entry name" value="LytTR_DNA-bd_dom"/>
</dbReference>
<dbReference type="InterPro" id="IPR001789">
    <property type="entry name" value="Sig_transdc_resp-reg_receiver"/>
</dbReference>
<dbReference type="Proteomes" id="UP000184171">
    <property type="component" value="Unassembled WGS sequence"/>
</dbReference>
<proteinExistence type="predicted"/>
<dbReference type="PROSITE" id="PS50110">
    <property type="entry name" value="RESPONSE_REGULATORY"/>
    <property type="match status" value="1"/>
</dbReference>
<feature type="modified residue" description="4-aspartylphosphate" evidence="1">
    <location>
        <position position="54"/>
    </location>
</feature>
<organism evidence="4 5">
    <name type="scientific">Malonomonas rubra DSM 5091</name>
    <dbReference type="NCBI Taxonomy" id="1122189"/>
    <lineage>
        <taxon>Bacteria</taxon>
        <taxon>Pseudomonadati</taxon>
        <taxon>Thermodesulfobacteriota</taxon>
        <taxon>Desulfuromonadia</taxon>
        <taxon>Desulfuromonadales</taxon>
        <taxon>Geopsychrobacteraceae</taxon>
        <taxon>Malonomonas</taxon>
    </lineage>
</organism>
<keyword evidence="5" id="KW-1185">Reference proteome</keyword>
<dbReference type="AlphaFoldDB" id="A0A1M6I8X7"/>
<dbReference type="SMART" id="SM00448">
    <property type="entry name" value="REC"/>
    <property type="match status" value="1"/>
</dbReference>
<dbReference type="InterPro" id="IPR011006">
    <property type="entry name" value="CheY-like_superfamily"/>
</dbReference>
<dbReference type="Gene3D" id="2.40.50.1020">
    <property type="entry name" value="LytTr DNA-binding domain"/>
    <property type="match status" value="1"/>
</dbReference>
<name>A0A1M6I8X7_MALRU</name>
<evidence type="ECO:0000259" key="3">
    <source>
        <dbReference type="PROSITE" id="PS50930"/>
    </source>
</evidence>
<dbReference type="GO" id="GO:0003677">
    <property type="term" value="F:DNA binding"/>
    <property type="evidence" value="ECO:0007669"/>
    <property type="project" value="InterPro"/>
</dbReference>
<dbReference type="Pfam" id="PF00072">
    <property type="entry name" value="Response_reg"/>
    <property type="match status" value="1"/>
</dbReference>
<feature type="domain" description="Response regulatory" evidence="2">
    <location>
        <begin position="3"/>
        <end position="116"/>
    </location>
</feature>
<dbReference type="SUPFAM" id="SSF52172">
    <property type="entry name" value="CheY-like"/>
    <property type="match status" value="1"/>
</dbReference>
<keyword evidence="1" id="KW-0597">Phosphoprotein</keyword>
<dbReference type="InterPro" id="IPR046947">
    <property type="entry name" value="LytR-like"/>
</dbReference>